<dbReference type="InterPro" id="IPR052340">
    <property type="entry name" value="RNase_Y/CdgJ"/>
</dbReference>
<dbReference type="HOGENOM" id="CLU_1293833_0_0_0"/>
<proteinExistence type="predicted"/>
<protein>
    <submittedName>
        <fullName evidence="2">Signal transduction protein</fullName>
    </submittedName>
</protein>
<gene>
    <name evidence="2" type="ordered locus">Theam_1570</name>
</gene>
<accession>E8T4Z6</accession>
<dbReference type="InterPro" id="IPR013976">
    <property type="entry name" value="HDOD"/>
</dbReference>
<dbReference type="STRING" id="648996.Theam_1570"/>
<dbReference type="OrthoDB" id="9784953at2"/>
<evidence type="ECO:0000259" key="1">
    <source>
        <dbReference type="PROSITE" id="PS51833"/>
    </source>
</evidence>
<dbReference type="AlphaFoldDB" id="E8T4Z6"/>
<dbReference type="PANTHER" id="PTHR33525">
    <property type="match status" value="1"/>
</dbReference>
<evidence type="ECO:0000313" key="2">
    <source>
        <dbReference type="EMBL" id="ADU97528.1"/>
    </source>
</evidence>
<dbReference type="EMBL" id="CP002444">
    <property type="protein sequence ID" value="ADU97528.1"/>
    <property type="molecule type" value="Genomic_DNA"/>
</dbReference>
<organism evidence="2 3">
    <name type="scientific">Thermovibrio ammonificans (strain DSM 15698 / JCM 12110 / HB-1)</name>
    <dbReference type="NCBI Taxonomy" id="648996"/>
    <lineage>
        <taxon>Bacteria</taxon>
        <taxon>Pseudomonadati</taxon>
        <taxon>Aquificota</taxon>
        <taxon>Aquificia</taxon>
        <taxon>Desulfurobacteriales</taxon>
        <taxon>Desulfurobacteriaceae</taxon>
        <taxon>Thermovibrio</taxon>
    </lineage>
</organism>
<dbReference type="Proteomes" id="UP000006362">
    <property type="component" value="Chromosome"/>
</dbReference>
<dbReference type="PANTHER" id="PTHR33525:SF4">
    <property type="entry name" value="CYCLIC DI-GMP PHOSPHODIESTERASE CDGJ"/>
    <property type="match status" value="1"/>
</dbReference>
<dbReference type="SUPFAM" id="SSF109604">
    <property type="entry name" value="HD-domain/PDEase-like"/>
    <property type="match status" value="1"/>
</dbReference>
<name>E8T4Z6_THEA1</name>
<dbReference type="Pfam" id="PF08668">
    <property type="entry name" value="HDOD"/>
    <property type="match status" value="1"/>
</dbReference>
<dbReference type="PROSITE" id="PS51833">
    <property type="entry name" value="HDOD"/>
    <property type="match status" value="1"/>
</dbReference>
<dbReference type="KEGG" id="tam:Theam_1570"/>
<dbReference type="Gene3D" id="1.10.3210.10">
    <property type="entry name" value="Hypothetical protein af1432"/>
    <property type="match status" value="1"/>
</dbReference>
<dbReference type="RefSeq" id="WP_013538314.1">
    <property type="nucleotide sequence ID" value="NC_014926.1"/>
</dbReference>
<dbReference type="eggNOG" id="COG3434">
    <property type="taxonomic scope" value="Bacteria"/>
</dbReference>
<evidence type="ECO:0000313" key="3">
    <source>
        <dbReference type="Proteomes" id="UP000006362"/>
    </source>
</evidence>
<sequence>MKEPKISRTVLLRLIKALMEEEELSTVAEIASADPNLAAKLLQFANSAYAGLKRRISSIKDAIAFIGLKKLKEIAVTLLATSLLTEKDPTKLKELLRTAYIMKMAAKRQVPSLAEEAFMVGILYPVYREMGQELLNMLKEACVSEEVVEGLTNPHSPLGILLKFALAFNPYCRKIIEGEEKEFPLLVGGFKKEFLVKVCFDADIEAEKVVQLL</sequence>
<feature type="domain" description="HDOD" evidence="1">
    <location>
        <begin position="4"/>
        <end position="182"/>
    </location>
</feature>
<reference evidence="2" key="1">
    <citation type="submission" date="2011-01" db="EMBL/GenBank/DDBJ databases">
        <title>Complete sequence of chromosome of Thermovibrio ammonificans HB-1.</title>
        <authorList>
            <consortium name="US DOE Joint Genome Institute"/>
            <person name="Lucas S."/>
            <person name="Copeland A."/>
            <person name="Lapidus A."/>
            <person name="Cheng J.-F."/>
            <person name="Goodwin L."/>
            <person name="Pitluck S."/>
            <person name="Davenport K."/>
            <person name="Detter J.C."/>
            <person name="Han C."/>
            <person name="Tapia R."/>
            <person name="Land M."/>
            <person name="Hauser L."/>
            <person name="Kyrpides N."/>
            <person name="Ivanova N."/>
            <person name="Ovchinnikova G."/>
            <person name="Vetriani C."/>
            <person name="Woyke T."/>
        </authorList>
    </citation>
    <scope>NUCLEOTIDE SEQUENCE [LARGE SCALE GENOMIC DNA]</scope>
    <source>
        <strain evidence="2">HB-1</strain>
    </source>
</reference>
<keyword evidence="3" id="KW-1185">Reference proteome</keyword>